<dbReference type="GO" id="GO:0005524">
    <property type="term" value="F:ATP binding"/>
    <property type="evidence" value="ECO:0007669"/>
    <property type="project" value="UniProtKB-KW"/>
</dbReference>
<keyword evidence="11" id="KW-1185">Reference proteome</keyword>
<evidence type="ECO:0000256" key="5">
    <source>
        <dbReference type="ARBA" id="ARBA00022840"/>
    </source>
</evidence>
<evidence type="ECO:0000256" key="6">
    <source>
        <dbReference type="ARBA" id="ARBA00022967"/>
    </source>
</evidence>
<dbReference type="PROSITE" id="PS50893">
    <property type="entry name" value="ABC_TRANSPORTER_2"/>
    <property type="match status" value="1"/>
</dbReference>
<dbReference type="RefSeq" id="WP_274259557.1">
    <property type="nucleotide sequence ID" value="NZ_CP117884.1"/>
</dbReference>
<proteinExistence type="inferred from homology"/>
<keyword evidence="4 8" id="KW-0547">Nucleotide-binding</keyword>
<dbReference type="InterPro" id="IPR027417">
    <property type="entry name" value="P-loop_NTPase"/>
</dbReference>
<dbReference type="InterPro" id="IPR015856">
    <property type="entry name" value="ABC_transpr_CbiO/EcfA_su"/>
</dbReference>
<dbReference type="CDD" id="cd03225">
    <property type="entry name" value="ABC_cobalt_CbiO_domain1"/>
    <property type="match status" value="1"/>
</dbReference>
<dbReference type="SMART" id="SM00382">
    <property type="entry name" value="AAA"/>
    <property type="match status" value="1"/>
</dbReference>
<evidence type="ECO:0000256" key="7">
    <source>
        <dbReference type="ARBA" id="ARBA00023136"/>
    </source>
</evidence>
<dbReference type="SUPFAM" id="SSF52540">
    <property type="entry name" value="P-loop containing nucleoside triphosphate hydrolases"/>
    <property type="match status" value="1"/>
</dbReference>
<dbReference type="EMBL" id="CP117884">
    <property type="protein sequence ID" value="WDF82234.1"/>
    <property type="molecule type" value="Genomic_DNA"/>
</dbReference>
<evidence type="ECO:0000256" key="8">
    <source>
        <dbReference type="RuleBase" id="RU365104"/>
    </source>
</evidence>
<evidence type="ECO:0000256" key="4">
    <source>
        <dbReference type="ARBA" id="ARBA00022741"/>
    </source>
</evidence>
<dbReference type="InterPro" id="IPR017871">
    <property type="entry name" value="ABC_transporter-like_CS"/>
</dbReference>
<keyword evidence="5 8" id="KW-0067">ATP-binding</keyword>
<dbReference type="PROSITE" id="PS00211">
    <property type="entry name" value="ABC_TRANSPORTER_1"/>
    <property type="match status" value="1"/>
</dbReference>
<comment type="function">
    <text evidence="8">ATP-binding (A) component of a common energy-coupling factor (ECF) ABC-transporter complex.</text>
</comment>
<sequence length="287" mass="31432">MDIVFDHVSYTYQAGTPMASLGLDDVSFTIRGGEYTAIIGHTGSGKSTLLQHLNALLKPTQGTVRIGDREITSSTSNKHLKPLRQQVGMVFQFAESQLFESTVQRDVAFGPQNFGMARDEAMQFAADAVKKVGLPDDVLDKSPFDLSGGQMRRVAIAGVLAMQPHVLVLDEPTAGLDPLGRHEMMQLFADLHAQGQTIVLVTHQMDDVADFADSVLVMDHGKLVRSGTPRDLFQDAEWLLGHQLGLPQTTAFARKLQARGFKFARLPIRENELVDALRQQLGGGTHE</sequence>
<keyword evidence="7 8" id="KW-0472">Membrane</keyword>
<evidence type="ECO:0000313" key="11">
    <source>
        <dbReference type="Proteomes" id="UP001220377"/>
    </source>
</evidence>
<accession>A0ABY7WR25</accession>
<name>A0ABY7WR25_9LACO</name>
<dbReference type="Proteomes" id="UP001220377">
    <property type="component" value="Chromosome"/>
</dbReference>
<dbReference type="NCBIfam" id="NF010155">
    <property type="entry name" value="PRK13634.1"/>
    <property type="match status" value="1"/>
</dbReference>
<keyword evidence="6" id="KW-1278">Translocase</keyword>
<dbReference type="InterPro" id="IPR050095">
    <property type="entry name" value="ECF_ABC_transporter_ATP-bd"/>
</dbReference>
<evidence type="ECO:0000256" key="3">
    <source>
        <dbReference type="ARBA" id="ARBA00022475"/>
    </source>
</evidence>
<comment type="subunit">
    <text evidence="8">Forms a stable energy-coupling factor (ECF) transporter complex composed of 2 membrane-embedded substrate-binding proteins (S component), 2 ATP-binding proteins (A component) and 2 transmembrane proteins (T component).</text>
</comment>
<dbReference type="EC" id="7.-.-.-" evidence="8"/>
<organism evidence="10 11">
    <name type="scientific">Lacticaseibacillus pabuli</name>
    <dbReference type="NCBI Taxonomy" id="3025672"/>
    <lineage>
        <taxon>Bacteria</taxon>
        <taxon>Bacillati</taxon>
        <taxon>Bacillota</taxon>
        <taxon>Bacilli</taxon>
        <taxon>Lactobacillales</taxon>
        <taxon>Lactobacillaceae</taxon>
        <taxon>Lacticaseibacillus</taxon>
    </lineage>
</organism>
<dbReference type="InterPro" id="IPR003439">
    <property type="entry name" value="ABC_transporter-like_ATP-bd"/>
</dbReference>
<evidence type="ECO:0000256" key="1">
    <source>
        <dbReference type="ARBA" id="ARBA00004202"/>
    </source>
</evidence>
<dbReference type="InterPro" id="IPR003593">
    <property type="entry name" value="AAA+_ATPase"/>
</dbReference>
<dbReference type="Pfam" id="PF00005">
    <property type="entry name" value="ABC_tran"/>
    <property type="match status" value="1"/>
</dbReference>
<comment type="similarity">
    <text evidence="8">Belongs to the ABC transporter superfamily. Energy-coupling factor EcfA family.</text>
</comment>
<dbReference type="InterPro" id="IPR030946">
    <property type="entry name" value="EcfA2"/>
</dbReference>
<gene>
    <name evidence="10" type="ORF">PQ472_10120</name>
</gene>
<dbReference type="NCBIfam" id="TIGR04521">
    <property type="entry name" value="ECF_ATPase_2"/>
    <property type="match status" value="1"/>
</dbReference>
<keyword evidence="3 8" id="KW-1003">Cell membrane</keyword>
<keyword evidence="2 8" id="KW-0813">Transport</keyword>
<feature type="domain" description="ABC transporter" evidence="9">
    <location>
        <begin position="3"/>
        <end position="245"/>
    </location>
</feature>
<evidence type="ECO:0000256" key="2">
    <source>
        <dbReference type="ARBA" id="ARBA00022448"/>
    </source>
</evidence>
<comment type="subcellular location">
    <subcellularLocation>
        <location evidence="1 8">Cell membrane</location>
        <topology evidence="1 8">Peripheral membrane protein</topology>
    </subcellularLocation>
</comment>
<evidence type="ECO:0000313" key="10">
    <source>
        <dbReference type="EMBL" id="WDF82234.1"/>
    </source>
</evidence>
<dbReference type="Gene3D" id="3.40.50.300">
    <property type="entry name" value="P-loop containing nucleotide triphosphate hydrolases"/>
    <property type="match status" value="1"/>
</dbReference>
<protein>
    <recommendedName>
        <fullName evidence="8">Energy-coupling factor transporter ATP-binding protein EcfA2</fullName>
        <ecNumber evidence="8">7.-.-.-</ecNumber>
    </recommendedName>
</protein>
<dbReference type="PANTHER" id="PTHR43553">
    <property type="entry name" value="HEAVY METAL TRANSPORTER"/>
    <property type="match status" value="1"/>
</dbReference>
<evidence type="ECO:0000259" key="9">
    <source>
        <dbReference type="PROSITE" id="PS50893"/>
    </source>
</evidence>
<reference evidence="10 11" key="1">
    <citation type="submission" date="2023-02" db="EMBL/GenBank/DDBJ databases">
        <title>Genome sequence of Lacticaseibacillus sp. KACC 23028.</title>
        <authorList>
            <person name="Kim S."/>
            <person name="Heo J."/>
            <person name="Kwon S.-W."/>
        </authorList>
    </citation>
    <scope>NUCLEOTIDE SEQUENCE [LARGE SCALE GENOMIC DNA]</scope>
    <source>
        <strain evidence="10 11">KACC 23028</strain>
    </source>
</reference>
<dbReference type="PANTHER" id="PTHR43553:SF27">
    <property type="entry name" value="ENERGY-COUPLING FACTOR TRANSPORTER ATP-BINDING PROTEIN ECFA2"/>
    <property type="match status" value="1"/>
</dbReference>